<dbReference type="RefSeq" id="WP_209853837.1">
    <property type="nucleotide sequence ID" value="NZ_JAGGJV010000005.1"/>
</dbReference>
<feature type="compositionally biased region" description="Low complexity" evidence="1">
    <location>
        <begin position="32"/>
        <end position="42"/>
    </location>
</feature>
<feature type="region of interest" description="Disordered" evidence="1">
    <location>
        <begin position="29"/>
        <end position="48"/>
    </location>
</feature>
<evidence type="ECO:0000256" key="1">
    <source>
        <dbReference type="SAM" id="MobiDB-lite"/>
    </source>
</evidence>
<reference evidence="2 3" key="1">
    <citation type="submission" date="2021-03" db="EMBL/GenBank/DDBJ databases">
        <title>Genomic Encyclopedia of Type Strains, Phase IV (KMG-IV): sequencing the most valuable type-strain genomes for metagenomic binning, comparative biology and taxonomic classification.</title>
        <authorList>
            <person name="Goeker M."/>
        </authorList>
    </citation>
    <scope>NUCLEOTIDE SEQUENCE [LARGE SCALE GENOMIC DNA]</scope>
    <source>
        <strain evidence="2 3">DSM 26427</strain>
    </source>
</reference>
<dbReference type="EMBL" id="JAGGJV010000005">
    <property type="protein sequence ID" value="MBP1859835.1"/>
    <property type="molecule type" value="Genomic_DNA"/>
</dbReference>
<gene>
    <name evidence="2" type="ORF">J2Z75_003352</name>
</gene>
<accession>A0ABS4EPG4</accession>
<organism evidence="2 3">
    <name type="scientific">Rhizobium herbae</name>
    <dbReference type="NCBI Taxonomy" id="508661"/>
    <lineage>
        <taxon>Bacteria</taxon>
        <taxon>Pseudomonadati</taxon>
        <taxon>Pseudomonadota</taxon>
        <taxon>Alphaproteobacteria</taxon>
        <taxon>Hyphomicrobiales</taxon>
        <taxon>Rhizobiaceae</taxon>
        <taxon>Rhizobium/Agrobacterium group</taxon>
        <taxon>Rhizobium</taxon>
    </lineage>
</organism>
<name>A0ABS4EPG4_9HYPH</name>
<keyword evidence="3" id="KW-1185">Reference proteome</keyword>
<evidence type="ECO:0000313" key="3">
    <source>
        <dbReference type="Proteomes" id="UP000823786"/>
    </source>
</evidence>
<evidence type="ECO:0000313" key="2">
    <source>
        <dbReference type="EMBL" id="MBP1859835.1"/>
    </source>
</evidence>
<dbReference type="Proteomes" id="UP000823786">
    <property type="component" value="Unassembled WGS sequence"/>
</dbReference>
<protein>
    <submittedName>
        <fullName evidence="2">Uncharacterized protein</fullName>
    </submittedName>
</protein>
<sequence length="48" mass="5162">MSASIRSIRILLDDIGTAVRASREYTRLSKEAPAANADRNAASGFLPK</sequence>
<proteinExistence type="predicted"/>
<comment type="caution">
    <text evidence="2">The sequence shown here is derived from an EMBL/GenBank/DDBJ whole genome shotgun (WGS) entry which is preliminary data.</text>
</comment>